<dbReference type="NCBIfam" id="TIGR00158">
    <property type="entry name" value="L9"/>
    <property type="match status" value="1"/>
</dbReference>
<dbReference type="InterPro" id="IPR036791">
    <property type="entry name" value="Ribosomal_bL9_C_sf"/>
</dbReference>
<dbReference type="AlphaFoldDB" id="A0A1I9LVG4"/>
<dbReference type="GO" id="GO:0003735">
    <property type="term" value="F:structural constituent of ribosome"/>
    <property type="evidence" value="ECO:0007669"/>
    <property type="project" value="InterPro"/>
</dbReference>
<dbReference type="GO" id="GO:0019843">
    <property type="term" value="F:rRNA binding"/>
    <property type="evidence" value="ECO:0007669"/>
    <property type="project" value="UniProtKB-UniRule"/>
</dbReference>
<geneLocation type="chloroplast" evidence="8"/>
<evidence type="ECO:0000256" key="1">
    <source>
        <dbReference type="ARBA" id="ARBA00010605"/>
    </source>
</evidence>
<evidence type="ECO:0000256" key="4">
    <source>
        <dbReference type="ARBA" id="ARBA00022980"/>
    </source>
</evidence>
<sequence length="155" mass="17825">MGKKPIQVILTKDVPELGKQGTIIKVKPGYIRNYLIPFKFAKIANNKLINQFKSQQKELERKELEFTKKCLGIKELLESFGKFTTKKKVSENGVFYGKITKKHILELIINKADLGIDLNKNQLELPDMKNLGEYVIEIILTRNVKAKINLEILPE</sequence>
<reference evidence="8" key="1">
    <citation type="submission" date="2015-11" db="EMBL/GenBank/DDBJ databases">
        <title>Complete mitochondrial and plastid genomes of the freshwater brown alga Pleurocladia lacustris A. Braun and its phylogenetic placement in the Phaeophyceae.</title>
        <authorList>
            <person name="Wang X."/>
            <person name="Wehr J.D."/>
            <person name="Karol K.G."/>
        </authorList>
    </citation>
    <scope>NUCLEOTIDE SEQUENCE</scope>
    <source>
        <strain evidence="8">Sa2</strain>
        <strain evidence="9">SAG 25.93</strain>
    </source>
</reference>
<feature type="domain" description="Ribosomal protein L9" evidence="7">
    <location>
        <begin position="18"/>
        <end position="45"/>
    </location>
</feature>
<dbReference type="HAMAP" id="MF_00503">
    <property type="entry name" value="Ribosomal_bL9"/>
    <property type="match status" value="1"/>
</dbReference>
<evidence type="ECO:0000256" key="3">
    <source>
        <dbReference type="ARBA" id="ARBA00022884"/>
    </source>
</evidence>
<dbReference type="GO" id="GO:0009507">
    <property type="term" value="C:chloroplast"/>
    <property type="evidence" value="ECO:0007669"/>
    <property type="project" value="UniProtKB-SubCell"/>
</dbReference>
<dbReference type="EMBL" id="KU164872">
    <property type="protein sequence ID" value="ANS57728.1"/>
    <property type="molecule type" value="Genomic_DNA"/>
</dbReference>
<dbReference type="SUPFAM" id="SSF55653">
    <property type="entry name" value="Ribosomal protein L9 C-domain"/>
    <property type="match status" value="1"/>
</dbReference>
<dbReference type="Gene3D" id="3.10.430.100">
    <property type="entry name" value="Ribosomal protein L9, C-terminal domain"/>
    <property type="match status" value="1"/>
</dbReference>
<dbReference type="PANTHER" id="PTHR21368">
    <property type="entry name" value="50S RIBOSOMAL PROTEIN L9"/>
    <property type="match status" value="1"/>
</dbReference>
<proteinExistence type="inferred from homology"/>
<evidence type="ECO:0000256" key="2">
    <source>
        <dbReference type="ARBA" id="ARBA00022730"/>
    </source>
</evidence>
<dbReference type="EMBL" id="KU164871">
    <property type="protein sequence ID" value="ANS57584.1"/>
    <property type="molecule type" value="Genomic_DNA"/>
</dbReference>
<comment type="function">
    <text evidence="6">Binds to the 23S rRNA.</text>
</comment>
<dbReference type="Pfam" id="PF01281">
    <property type="entry name" value="Ribosomal_L9_N"/>
    <property type="match status" value="1"/>
</dbReference>
<dbReference type="InterPro" id="IPR020070">
    <property type="entry name" value="Ribosomal_bL9_N"/>
</dbReference>
<evidence type="ECO:0000256" key="5">
    <source>
        <dbReference type="ARBA" id="ARBA00023274"/>
    </source>
</evidence>
<dbReference type="InterPro" id="IPR036935">
    <property type="entry name" value="Ribosomal_bL9_N_sf"/>
</dbReference>
<dbReference type="InterPro" id="IPR000244">
    <property type="entry name" value="Ribosomal_bL9"/>
</dbReference>
<protein>
    <recommendedName>
        <fullName evidence="6">Large ribosomal subunit protein bL9c</fullName>
    </recommendedName>
</protein>
<dbReference type="GO" id="GO:0006412">
    <property type="term" value="P:translation"/>
    <property type="evidence" value="ECO:0007669"/>
    <property type="project" value="UniProtKB-UniRule"/>
</dbReference>
<evidence type="ECO:0000259" key="7">
    <source>
        <dbReference type="PROSITE" id="PS00651"/>
    </source>
</evidence>
<keyword evidence="5 6" id="KW-0687">Ribonucleoprotein</keyword>
<keyword evidence="3 6" id="KW-0694">RNA-binding</keyword>
<dbReference type="PROSITE" id="PS00651">
    <property type="entry name" value="RIBOSOMAL_L9"/>
    <property type="match status" value="1"/>
</dbReference>
<dbReference type="GO" id="GO:1990904">
    <property type="term" value="C:ribonucleoprotein complex"/>
    <property type="evidence" value="ECO:0007669"/>
    <property type="project" value="UniProtKB-KW"/>
</dbReference>
<comment type="subcellular location">
    <subcellularLocation>
        <location evidence="6">Plastid</location>
        <location evidence="6">Chloroplast</location>
    </subcellularLocation>
</comment>
<dbReference type="Gene3D" id="3.40.5.10">
    <property type="entry name" value="Ribosomal protein L9, N-terminal domain"/>
    <property type="match status" value="1"/>
</dbReference>
<dbReference type="InterPro" id="IPR020069">
    <property type="entry name" value="Ribosomal_bL9_C"/>
</dbReference>
<gene>
    <name evidence="6" type="primary">rpl9</name>
</gene>
<dbReference type="SUPFAM" id="SSF55658">
    <property type="entry name" value="L9 N-domain-like"/>
    <property type="match status" value="1"/>
</dbReference>
<dbReference type="GO" id="GO:0005840">
    <property type="term" value="C:ribosome"/>
    <property type="evidence" value="ECO:0007669"/>
    <property type="project" value="UniProtKB-KW"/>
</dbReference>
<evidence type="ECO:0000313" key="9">
    <source>
        <dbReference type="EMBL" id="ANS57728.1"/>
    </source>
</evidence>
<evidence type="ECO:0000313" key="8">
    <source>
        <dbReference type="EMBL" id="ANS57584.1"/>
    </source>
</evidence>
<keyword evidence="8" id="KW-0934">Plastid</keyword>
<organism evidence="8">
    <name type="scientific">Pleurocladia lacustris</name>
    <dbReference type="NCBI Taxonomy" id="246121"/>
    <lineage>
        <taxon>Eukaryota</taxon>
        <taxon>Sar</taxon>
        <taxon>Stramenopiles</taxon>
        <taxon>Ochrophyta</taxon>
        <taxon>PX clade</taxon>
        <taxon>Phaeophyceae</taxon>
        <taxon>Ectocarpales</taxon>
        <taxon>Chordariaceae</taxon>
        <taxon>Pleurocladia</taxon>
    </lineage>
</organism>
<dbReference type="InterPro" id="IPR009027">
    <property type="entry name" value="Ribosomal_bL9/RNase_H1_N"/>
</dbReference>
<keyword evidence="4 6" id="KW-0689">Ribosomal protein</keyword>
<keyword evidence="8" id="KW-0150">Chloroplast</keyword>
<dbReference type="RefSeq" id="YP_009327075.1">
    <property type="nucleotide sequence ID" value="NC_032045.1"/>
</dbReference>
<accession>A0A1I9LVG4</accession>
<name>A0A1I9LVG4_9PHAE</name>
<dbReference type="Pfam" id="PF03948">
    <property type="entry name" value="Ribosomal_L9_C"/>
    <property type="match status" value="1"/>
</dbReference>
<comment type="similarity">
    <text evidence="1 6">Belongs to the bacterial ribosomal protein bL9 family.</text>
</comment>
<keyword evidence="2 6" id="KW-0699">rRNA-binding</keyword>
<evidence type="ECO:0000256" key="6">
    <source>
        <dbReference type="HAMAP-Rule" id="MF_00503"/>
    </source>
</evidence>
<dbReference type="InterPro" id="IPR020594">
    <property type="entry name" value="Ribosomal_bL9_bac/chp"/>
</dbReference>